<dbReference type="PANTHER" id="PTHR43479">
    <property type="entry name" value="ACREF/ENVCD OPERON REPRESSOR-RELATED"/>
    <property type="match status" value="1"/>
</dbReference>
<gene>
    <name evidence="5" type="ORF">RWE15_06440</name>
</gene>
<dbReference type="Gene3D" id="1.10.357.10">
    <property type="entry name" value="Tetracycline Repressor, domain 2"/>
    <property type="match status" value="1"/>
</dbReference>
<dbReference type="EMBL" id="JAWDIP010000003">
    <property type="protein sequence ID" value="MDY0394187.1"/>
    <property type="molecule type" value="Genomic_DNA"/>
</dbReference>
<feature type="domain" description="HTH tetR-type" evidence="4">
    <location>
        <begin position="21"/>
        <end position="81"/>
    </location>
</feature>
<name>A0ABU5C4C7_9BACI</name>
<dbReference type="Pfam" id="PF00440">
    <property type="entry name" value="TetR_N"/>
    <property type="match status" value="1"/>
</dbReference>
<comment type="caution">
    <text evidence="5">The sequence shown here is derived from an EMBL/GenBank/DDBJ whole genome shotgun (WGS) entry which is preliminary data.</text>
</comment>
<evidence type="ECO:0000313" key="5">
    <source>
        <dbReference type="EMBL" id="MDY0394187.1"/>
    </source>
</evidence>
<dbReference type="PRINTS" id="PR00455">
    <property type="entry name" value="HTHTETR"/>
</dbReference>
<dbReference type="InterPro" id="IPR009057">
    <property type="entry name" value="Homeodomain-like_sf"/>
</dbReference>
<keyword evidence="6" id="KW-1185">Reference proteome</keyword>
<reference evidence="5 6" key="1">
    <citation type="submission" date="2023-10" db="EMBL/GenBank/DDBJ databases">
        <title>Virgibacillus halophilus 5B73C genome.</title>
        <authorList>
            <person name="Miliotis G."/>
            <person name="Sengupta P."/>
            <person name="Hameed A."/>
            <person name="Chuvochina M."/>
            <person name="Mcdonagh F."/>
            <person name="Simpson A.C."/>
            <person name="Singh N.K."/>
            <person name="Rekha P.D."/>
            <person name="Raman K."/>
            <person name="Hugenholtz P."/>
            <person name="Venkateswaran K."/>
        </authorList>
    </citation>
    <scope>NUCLEOTIDE SEQUENCE [LARGE SCALE GENOMIC DNA]</scope>
    <source>
        <strain evidence="5 6">5B73C</strain>
    </source>
</reference>
<dbReference type="PROSITE" id="PS50977">
    <property type="entry name" value="HTH_TETR_2"/>
    <property type="match status" value="1"/>
</dbReference>
<protein>
    <submittedName>
        <fullName evidence="5">TetR family transcriptional regulator</fullName>
    </submittedName>
</protein>
<evidence type="ECO:0000313" key="6">
    <source>
        <dbReference type="Proteomes" id="UP001281447"/>
    </source>
</evidence>
<feature type="DNA-binding region" description="H-T-H motif" evidence="3">
    <location>
        <begin position="44"/>
        <end position="63"/>
    </location>
</feature>
<accession>A0ABU5C4C7</accession>
<evidence type="ECO:0000259" key="4">
    <source>
        <dbReference type="PROSITE" id="PS50977"/>
    </source>
</evidence>
<organism evidence="5 6">
    <name type="scientific">Tigheibacillus halophilus</name>
    <dbReference type="NCBI Taxonomy" id="361280"/>
    <lineage>
        <taxon>Bacteria</taxon>
        <taxon>Bacillati</taxon>
        <taxon>Bacillota</taxon>
        <taxon>Bacilli</taxon>
        <taxon>Bacillales</taxon>
        <taxon>Bacillaceae</taxon>
        <taxon>Tigheibacillus</taxon>
    </lineage>
</organism>
<dbReference type="InterPro" id="IPR001647">
    <property type="entry name" value="HTH_TetR"/>
</dbReference>
<dbReference type="InterPro" id="IPR050624">
    <property type="entry name" value="HTH-type_Tx_Regulator"/>
</dbReference>
<keyword evidence="2 3" id="KW-0238">DNA-binding</keyword>
<evidence type="ECO:0000256" key="2">
    <source>
        <dbReference type="ARBA" id="ARBA00023125"/>
    </source>
</evidence>
<evidence type="ECO:0000256" key="1">
    <source>
        <dbReference type="ARBA" id="ARBA00022491"/>
    </source>
</evidence>
<dbReference type="PANTHER" id="PTHR43479:SF11">
    <property type="entry name" value="ACREF_ENVCD OPERON REPRESSOR-RELATED"/>
    <property type="match status" value="1"/>
</dbReference>
<proteinExistence type="predicted"/>
<keyword evidence="1" id="KW-0678">Repressor</keyword>
<sequence>MNEENTPENKMKKMQQDKNLTPKQVDILHAAIELFAKKGYFNTSTSEIAKLAGVAEGTIFRHYRTKKELLKAVLAPAIVDFTATYFVEQFIEEAVHTSHKNMRSFLDVFIRNRFAFAAENTPAVRILLQELAFHPDMQAIIKHVFKTKMYPQLNKVLTYFKERGGN</sequence>
<dbReference type="Proteomes" id="UP001281447">
    <property type="component" value="Unassembled WGS sequence"/>
</dbReference>
<dbReference type="SUPFAM" id="SSF46689">
    <property type="entry name" value="Homeodomain-like"/>
    <property type="match status" value="1"/>
</dbReference>
<evidence type="ECO:0000256" key="3">
    <source>
        <dbReference type="PROSITE-ProRule" id="PRU00335"/>
    </source>
</evidence>